<gene>
    <name evidence="5" type="ORF">Pmani_021595</name>
</gene>
<sequence length="619" mass="71950">MDLLLRWCGCFLLVVCLSVKESHGECIVPAVMRGTWFSFELGSNTITDIDPTSMSRHGQCVALKVYRYDHKALLFKNNECYYCVRFHIRTINILQKSATECNTYRQGYKPSLDEVCAELEQHQALVTMFNENYVPKNCRSAIEGVWHFAYQNRFSFTGECNHGEAKIQSCQEPGNQFLIANQKFNITFKKCEGIKESFDGTKEFSCLGDWFVGKNHYFAVANTKESRKDEKYRCFVRNRDDDLYMGHSITPECSVLKTPENSPFRFRMTPVKQETVTPGCLLPKNFSGDWMNTAHMEADVFINQTHVIETTYPDEGRYRRTIYVCREQRDNRYMMARLNIDGCQKDYVCFEFVPRHHNIIRFRKGLEMIREDFSTVCSYIQFKSGRIEQNREWNYNLMLSRDPVAVKCPVAGKFNFTQKGELLFETRILGGVTKAPWDNIYCRENISDLSVCDQDQKEIWIDAHYCISVDAYGRHMDIYTDPDYKLKCIGYWKENLQSYLITYDELDPFSKYRCWVYQRADLNKVLMSQSVGPFCNLKQTVLGTGNGAAVTLNMVEYEREHDRCPMYFDDGSNPWKDPGANVHVFQFTAGSHLPSPTPLLAPLTAAFILLWVRGFMNVL</sequence>
<name>A0AAE1U1I5_9EUCA</name>
<evidence type="ECO:0000259" key="3">
    <source>
        <dbReference type="Pfam" id="PF23070"/>
    </source>
</evidence>
<protein>
    <submittedName>
        <fullName evidence="5">Uncharacterized protein</fullName>
    </submittedName>
</protein>
<feature type="domain" description="DUF7042" evidence="2">
    <location>
        <begin position="405"/>
        <end position="537"/>
    </location>
</feature>
<evidence type="ECO:0000259" key="2">
    <source>
        <dbReference type="Pfam" id="PF23069"/>
    </source>
</evidence>
<evidence type="ECO:0000313" key="6">
    <source>
        <dbReference type="Proteomes" id="UP001292094"/>
    </source>
</evidence>
<accession>A0AAE1U1I5</accession>
<dbReference type="PANTHER" id="PTHR22255:SF1">
    <property type="entry name" value="LD32918P"/>
    <property type="match status" value="1"/>
</dbReference>
<feature type="chain" id="PRO_5042080024" evidence="1">
    <location>
        <begin position="25"/>
        <end position="619"/>
    </location>
</feature>
<feature type="signal peptide" evidence="1">
    <location>
        <begin position="1"/>
        <end position="24"/>
    </location>
</feature>
<feature type="domain" description="DUF7043" evidence="3">
    <location>
        <begin position="277"/>
        <end position="384"/>
    </location>
</feature>
<reference evidence="5" key="1">
    <citation type="submission" date="2023-11" db="EMBL/GenBank/DDBJ databases">
        <title>Genome assemblies of two species of porcelain crab, Petrolisthes cinctipes and Petrolisthes manimaculis (Anomura: Porcellanidae).</title>
        <authorList>
            <person name="Angst P."/>
        </authorList>
    </citation>
    <scope>NUCLEOTIDE SEQUENCE</scope>
    <source>
        <strain evidence="5">PB745_02</strain>
        <tissue evidence="5">Gill</tissue>
    </source>
</reference>
<dbReference type="Proteomes" id="UP001292094">
    <property type="component" value="Unassembled WGS sequence"/>
</dbReference>
<dbReference type="InterPro" id="IPR055472">
    <property type="entry name" value="DUF7044"/>
</dbReference>
<dbReference type="Pfam" id="PF23071">
    <property type="entry name" value="DUF7044"/>
    <property type="match status" value="1"/>
</dbReference>
<dbReference type="AlphaFoldDB" id="A0AAE1U1I5"/>
<dbReference type="EMBL" id="JAWZYT010002110">
    <property type="protein sequence ID" value="KAK4306588.1"/>
    <property type="molecule type" value="Genomic_DNA"/>
</dbReference>
<evidence type="ECO:0000259" key="4">
    <source>
        <dbReference type="Pfam" id="PF23071"/>
    </source>
</evidence>
<dbReference type="Pfam" id="PF23069">
    <property type="entry name" value="DUF7042"/>
    <property type="match status" value="2"/>
</dbReference>
<evidence type="ECO:0000256" key="1">
    <source>
        <dbReference type="SAM" id="SignalP"/>
    </source>
</evidence>
<dbReference type="InterPro" id="IPR055470">
    <property type="entry name" value="DUF7042"/>
</dbReference>
<feature type="domain" description="DUF7044" evidence="4">
    <location>
        <begin position="25"/>
        <end position="118"/>
    </location>
</feature>
<organism evidence="5 6">
    <name type="scientific">Petrolisthes manimaculis</name>
    <dbReference type="NCBI Taxonomy" id="1843537"/>
    <lineage>
        <taxon>Eukaryota</taxon>
        <taxon>Metazoa</taxon>
        <taxon>Ecdysozoa</taxon>
        <taxon>Arthropoda</taxon>
        <taxon>Crustacea</taxon>
        <taxon>Multicrustacea</taxon>
        <taxon>Malacostraca</taxon>
        <taxon>Eumalacostraca</taxon>
        <taxon>Eucarida</taxon>
        <taxon>Decapoda</taxon>
        <taxon>Pleocyemata</taxon>
        <taxon>Anomura</taxon>
        <taxon>Galatheoidea</taxon>
        <taxon>Porcellanidae</taxon>
        <taxon>Petrolisthes</taxon>
    </lineage>
</organism>
<dbReference type="PANTHER" id="PTHR22255">
    <property type="entry name" value="LP06548P"/>
    <property type="match status" value="1"/>
</dbReference>
<keyword evidence="6" id="KW-1185">Reference proteome</keyword>
<dbReference type="InterPro" id="IPR055471">
    <property type="entry name" value="DUF7043"/>
</dbReference>
<proteinExistence type="predicted"/>
<evidence type="ECO:0000313" key="5">
    <source>
        <dbReference type="EMBL" id="KAK4306588.1"/>
    </source>
</evidence>
<comment type="caution">
    <text evidence="5">The sequence shown here is derived from an EMBL/GenBank/DDBJ whole genome shotgun (WGS) entry which is preliminary data.</text>
</comment>
<dbReference type="GO" id="GO:0042060">
    <property type="term" value="P:wound healing"/>
    <property type="evidence" value="ECO:0007669"/>
    <property type="project" value="TreeGrafter"/>
</dbReference>
<feature type="domain" description="DUF7042" evidence="2">
    <location>
        <begin position="136"/>
        <end position="269"/>
    </location>
</feature>
<keyword evidence="1" id="KW-0732">Signal</keyword>
<dbReference type="Pfam" id="PF23070">
    <property type="entry name" value="DUF7043"/>
    <property type="match status" value="1"/>
</dbReference>